<name>A0A7U0Q6A5_ECOLX</name>
<evidence type="ECO:0000313" key="1">
    <source>
        <dbReference type="EMBL" id="QQW38696.1"/>
    </source>
</evidence>
<dbReference type="AlphaFoldDB" id="A0A7U0Q6A5"/>
<dbReference type="EMBL" id="MT773680">
    <property type="protein sequence ID" value="QQW38696.1"/>
    <property type="molecule type" value="Genomic_DNA"/>
</dbReference>
<protein>
    <submittedName>
        <fullName evidence="1">Uncharacterized protein</fullName>
    </submittedName>
</protein>
<sequence>MDYFTFNVVPRYKNIFIIPFIYIAACTENGKENKNQGKSPISKHKK</sequence>
<reference evidence="1" key="1">
    <citation type="submission" date="2020-07" db="EMBL/GenBank/DDBJ databases">
        <title>Faecal carriage and genetic characterization of CTX-M-1/9/1-producing Escherichia coli from healthy humans in Hangzhou, China.</title>
        <authorList>
            <person name="Chen J."/>
        </authorList>
    </citation>
    <scope>NUCLEOTIDE SEQUENCE</scope>
    <source>
        <strain evidence="1">1653</strain>
    </source>
</reference>
<organism evidence="1">
    <name type="scientific">Escherichia coli</name>
    <dbReference type="NCBI Taxonomy" id="562"/>
    <lineage>
        <taxon>Bacteria</taxon>
        <taxon>Pseudomonadati</taxon>
        <taxon>Pseudomonadota</taxon>
        <taxon>Gammaproteobacteria</taxon>
        <taxon>Enterobacterales</taxon>
        <taxon>Enterobacteriaceae</taxon>
        <taxon>Escherichia</taxon>
    </lineage>
</organism>
<proteinExistence type="predicted"/>
<accession>A0A7U0Q6A5</accession>